<comment type="caution">
    <text evidence="5">The sequence shown here is derived from an EMBL/GenBank/DDBJ whole genome shotgun (WGS) entry which is preliminary data.</text>
</comment>
<dbReference type="InterPro" id="IPR019826">
    <property type="entry name" value="Carboxylesterase_B_AS"/>
</dbReference>
<evidence type="ECO:0000259" key="4">
    <source>
        <dbReference type="Pfam" id="PF00135"/>
    </source>
</evidence>
<dbReference type="EC" id="3.1.1.-" evidence="3"/>
<dbReference type="InterPro" id="IPR029058">
    <property type="entry name" value="AB_hydrolase_fold"/>
</dbReference>
<feature type="signal peptide" evidence="3">
    <location>
        <begin position="1"/>
        <end position="17"/>
    </location>
</feature>
<evidence type="ECO:0000256" key="1">
    <source>
        <dbReference type="ARBA" id="ARBA00005964"/>
    </source>
</evidence>
<comment type="similarity">
    <text evidence="1 3">Belongs to the type-B carboxylesterase/lipase family.</text>
</comment>
<organism evidence="5 6">
    <name type="scientific">Tegillarca granosa</name>
    <name type="common">Malaysian cockle</name>
    <name type="synonym">Anadara granosa</name>
    <dbReference type="NCBI Taxonomy" id="220873"/>
    <lineage>
        <taxon>Eukaryota</taxon>
        <taxon>Metazoa</taxon>
        <taxon>Spiralia</taxon>
        <taxon>Lophotrochozoa</taxon>
        <taxon>Mollusca</taxon>
        <taxon>Bivalvia</taxon>
        <taxon>Autobranchia</taxon>
        <taxon>Pteriomorphia</taxon>
        <taxon>Arcoida</taxon>
        <taxon>Arcoidea</taxon>
        <taxon>Arcidae</taxon>
        <taxon>Tegillarca</taxon>
    </lineage>
</organism>
<accession>A0ABQ9F049</accession>
<evidence type="ECO:0000256" key="2">
    <source>
        <dbReference type="ARBA" id="ARBA00022801"/>
    </source>
</evidence>
<dbReference type="Pfam" id="PF00135">
    <property type="entry name" value="COesterase"/>
    <property type="match status" value="1"/>
</dbReference>
<dbReference type="PROSITE" id="PS00122">
    <property type="entry name" value="CARBOXYLESTERASE_B_1"/>
    <property type="match status" value="1"/>
</dbReference>
<name>A0ABQ9F049_TEGGR</name>
<dbReference type="EMBL" id="JARBDR010000640">
    <property type="protein sequence ID" value="KAJ8309931.1"/>
    <property type="molecule type" value="Genomic_DNA"/>
</dbReference>
<keyword evidence="3" id="KW-0732">Signal</keyword>
<dbReference type="Proteomes" id="UP001217089">
    <property type="component" value="Unassembled WGS sequence"/>
</dbReference>
<dbReference type="SUPFAM" id="SSF53474">
    <property type="entry name" value="alpha/beta-Hydrolases"/>
    <property type="match status" value="1"/>
</dbReference>
<dbReference type="InterPro" id="IPR051093">
    <property type="entry name" value="Neuroligin/BSAL"/>
</dbReference>
<keyword evidence="2 3" id="KW-0378">Hydrolase</keyword>
<sequence length="333" mass="36706">MNTLILVLLLNLNLNSAEKLVKTNSGKIRGLLVPINSRSNIEQYIGIPYAEPPIGNLRFARPLLKRPWAPEILNAVHYGPACPQLLWFLRSYSFQDSFNNTSEDCLYLNNDHTSKRFPVMIWVHGGAYRYGSGSEYDGRLLASQGIIVVTINYRLGVLGFLSTDDSASPGNYGLLDQKLAFEWVKNNIGAFGGNPYEVTIAGQSAGGGSLFRAVIPQSGCALSPWAIYRLPYTARDATLQLAKKLNCSSDSSKSIVHCLRSKPAEMLVKTTVICYLILFSKAPPMISAWAPRVDGYFLTDLPEHLLDKGNYMTNVSVMTGTVPNESSDEIDTE</sequence>
<evidence type="ECO:0000256" key="3">
    <source>
        <dbReference type="RuleBase" id="RU361235"/>
    </source>
</evidence>
<protein>
    <recommendedName>
        <fullName evidence="3">Carboxylic ester hydrolase</fullName>
        <ecNumber evidence="3">3.1.1.-</ecNumber>
    </recommendedName>
</protein>
<feature type="chain" id="PRO_5044968739" description="Carboxylic ester hydrolase" evidence="3">
    <location>
        <begin position="18"/>
        <end position="333"/>
    </location>
</feature>
<reference evidence="5 6" key="1">
    <citation type="submission" date="2022-12" db="EMBL/GenBank/DDBJ databases">
        <title>Chromosome-level genome of Tegillarca granosa.</title>
        <authorList>
            <person name="Kim J."/>
        </authorList>
    </citation>
    <scope>NUCLEOTIDE SEQUENCE [LARGE SCALE GENOMIC DNA]</scope>
    <source>
        <strain evidence="5">Teg-2019</strain>
        <tissue evidence="5">Adductor muscle</tissue>
    </source>
</reference>
<proteinExistence type="inferred from homology"/>
<evidence type="ECO:0000313" key="5">
    <source>
        <dbReference type="EMBL" id="KAJ8309931.1"/>
    </source>
</evidence>
<feature type="domain" description="Carboxylesterase type B" evidence="4">
    <location>
        <begin position="18"/>
        <end position="327"/>
    </location>
</feature>
<keyword evidence="6" id="KW-1185">Reference proteome</keyword>
<evidence type="ECO:0000313" key="6">
    <source>
        <dbReference type="Proteomes" id="UP001217089"/>
    </source>
</evidence>
<dbReference type="Gene3D" id="3.40.50.1820">
    <property type="entry name" value="alpha/beta hydrolase"/>
    <property type="match status" value="1"/>
</dbReference>
<gene>
    <name evidence="5" type="ORF">KUTeg_011796</name>
</gene>
<dbReference type="PANTHER" id="PTHR43903">
    <property type="entry name" value="NEUROLIGIN"/>
    <property type="match status" value="1"/>
</dbReference>
<dbReference type="InterPro" id="IPR002018">
    <property type="entry name" value="CarbesteraseB"/>
</dbReference>